<organism evidence="1 2">
    <name type="scientific">Pseudomonas fluorescens</name>
    <dbReference type="NCBI Taxonomy" id="294"/>
    <lineage>
        <taxon>Bacteria</taxon>
        <taxon>Pseudomonadati</taxon>
        <taxon>Pseudomonadota</taxon>
        <taxon>Gammaproteobacteria</taxon>
        <taxon>Pseudomonadales</taxon>
        <taxon>Pseudomonadaceae</taxon>
        <taxon>Pseudomonas</taxon>
    </lineage>
</organism>
<name>A0A5E6RUT5_PSEFL</name>
<gene>
    <name evidence="1" type="ORF">PS645_01839</name>
</gene>
<sequence>MNCGMTCDDVVLRRMRGEPDTLGTTLCNAAARYVGEFMFFTTDRKWPFAAGRIFGVAPVNSVENSRQHQIN</sequence>
<reference evidence="1 2" key="1">
    <citation type="submission" date="2019-09" db="EMBL/GenBank/DDBJ databases">
        <authorList>
            <person name="Chandra G."/>
            <person name="Truman W A."/>
        </authorList>
    </citation>
    <scope>NUCLEOTIDE SEQUENCE [LARGE SCALE GENOMIC DNA]</scope>
    <source>
        <strain evidence="1">PS645</strain>
    </source>
</reference>
<dbReference type="AlphaFoldDB" id="A0A5E6RUT5"/>
<dbReference type="EMBL" id="CABVGX010000011">
    <property type="protein sequence ID" value="VVM72574.1"/>
    <property type="molecule type" value="Genomic_DNA"/>
</dbReference>
<proteinExistence type="predicted"/>
<accession>A0A5E6RUT5</accession>
<evidence type="ECO:0000313" key="1">
    <source>
        <dbReference type="EMBL" id="VVM72574.1"/>
    </source>
</evidence>
<protein>
    <submittedName>
        <fullName evidence="1">Uncharacterized protein</fullName>
    </submittedName>
</protein>
<evidence type="ECO:0000313" key="2">
    <source>
        <dbReference type="Proteomes" id="UP000325607"/>
    </source>
</evidence>
<dbReference type="Proteomes" id="UP000325607">
    <property type="component" value="Unassembled WGS sequence"/>
</dbReference>